<dbReference type="AlphaFoldDB" id="A0A9P4UN62"/>
<feature type="compositionally biased region" description="Polar residues" evidence="1">
    <location>
        <begin position="480"/>
        <end position="498"/>
    </location>
</feature>
<feature type="region of interest" description="Disordered" evidence="1">
    <location>
        <begin position="334"/>
        <end position="855"/>
    </location>
</feature>
<feature type="region of interest" description="Disordered" evidence="1">
    <location>
        <begin position="50"/>
        <end position="315"/>
    </location>
</feature>
<feature type="compositionally biased region" description="Basic and acidic residues" evidence="1">
    <location>
        <begin position="278"/>
        <end position="300"/>
    </location>
</feature>
<dbReference type="Proteomes" id="UP000799441">
    <property type="component" value="Unassembled WGS sequence"/>
</dbReference>
<feature type="compositionally biased region" description="Polar residues" evidence="1">
    <location>
        <begin position="388"/>
        <end position="397"/>
    </location>
</feature>
<feature type="compositionally biased region" description="Low complexity" evidence="1">
    <location>
        <begin position="620"/>
        <end position="639"/>
    </location>
</feature>
<evidence type="ECO:0000256" key="1">
    <source>
        <dbReference type="SAM" id="MobiDB-lite"/>
    </source>
</evidence>
<feature type="compositionally biased region" description="Pro residues" evidence="1">
    <location>
        <begin position="808"/>
        <end position="829"/>
    </location>
</feature>
<feature type="compositionally biased region" description="Polar residues" evidence="1">
    <location>
        <begin position="577"/>
        <end position="590"/>
    </location>
</feature>
<name>A0A9P4UN62_9PEZI</name>
<dbReference type="OrthoDB" id="2504266at2759"/>
<keyword evidence="3" id="KW-1185">Reference proteome</keyword>
<feature type="compositionally biased region" description="Low complexity" evidence="1">
    <location>
        <begin position="556"/>
        <end position="576"/>
    </location>
</feature>
<evidence type="ECO:0000313" key="2">
    <source>
        <dbReference type="EMBL" id="KAF2719086.1"/>
    </source>
</evidence>
<dbReference type="EMBL" id="MU003816">
    <property type="protein sequence ID" value="KAF2719086.1"/>
    <property type="molecule type" value="Genomic_DNA"/>
</dbReference>
<dbReference type="Pfam" id="PF20566">
    <property type="entry name" value="Eap1"/>
    <property type="match status" value="1"/>
</dbReference>
<protein>
    <submittedName>
        <fullName evidence="2">Uncharacterized protein</fullName>
    </submittedName>
</protein>
<comment type="caution">
    <text evidence="2">The sequence shown here is derived from an EMBL/GenBank/DDBJ whole genome shotgun (WGS) entry which is preliminary data.</text>
</comment>
<reference evidence="2" key="1">
    <citation type="journal article" date="2020" name="Stud. Mycol.">
        <title>101 Dothideomycetes genomes: a test case for predicting lifestyles and emergence of pathogens.</title>
        <authorList>
            <person name="Haridas S."/>
            <person name="Albert R."/>
            <person name="Binder M."/>
            <person name="Bloem J."/>
            <person name="Labutti K."/>
            <person name="Salamov A."/>
            <person name="Andreopoulos B."/>
            <person name="Baker S."/>
            <person name="Barry K."/>
            <person name="Bills G."/>
            <person name="Bluhm B."/>
            <person name="Cannon C."/>
            <person name="Castanera R."/>
            <person name="Culley D."/>
            <person name="Daum C."/>
            <person name="Ezra D."/>
            <person name="Gonzalez J."/>
            <person name="Henrissat B."/>
            <person name="Kuo A."/>
            <person name="Liang C."/>
            <person name="Lipzen A."/>
            <person name="Lutzoni F."/>
            <person name="Magnuson J."/>
            <person name="Mondo S."/>
            <person name="Nolan M."/>
            <person name="Ohm R."/>
            <person name="Pangilinan J."/>
            <person name="Park H.-J."/>
            <person name="Ramirez L."/>
            <person name="Alfaro M."/>
            <person name="Sun H."/>
            <person name="Tritt A."/>
            <person name="Yoshinaga Y."/>
            <person name="Zwiers L.-H."/>
            <person name="Turgeon B."/>
            <person name="Goodwin S."/>
            <person name="Spatafora J."/>
            <person name="Crous P."/>
            <person name="Grigoriev I."/>
        </authorList>
    </citation>
    <scope>NUCLEOTIDE SEQUENCE</scope>
    <source>
        <strain evidence="2">CBS 116435</strain>
    </source>
</reference>
<proteinExistence type="predicted"/>
<feature type="compositionally biased region" description="Low complexity" evidence="1">
    <location>
        <begin position="430"/>
        <end position="440"/>
    </location>
</feature>
<evidence type="ECO:0000313" key="3">
    <source>
        <dbReference type="Proteomes" id="UP000799441"/>
    </source>
</evidence>
<feature type="compositionally biased region" description="Basic and acidic residues" evidence="1">
    <location>
        <begin position="145"/>
        <end position="269"/>
    </location>
</feature>
<dbReference type="InterPro" id="IPR046784">
    <property type="entry name" value="Eap1"/>
</dbReference>
<feature type="compositionally biased region" description="Pro residues" evidence="1">
    <location>
        <begin position="716"/>
        <end position="732"/>
    </location>
</feature>
<organism evidence="2 3">
    <name type="scientific">Polychaeton citri CBS 116435</name>
    <dbReference type="NCBI Taxonomy" id="1314669"/>
    <lineage>
        <taxon>Eukaryota</taxon>
        <taxon>Fungi</taxon>
        <taxon>Dikarya</taxon>
        <taxon>Ascomycota</taxon>
        <taxon>Pezizomycotina</taxon>
        <taxon>Dothideomycetes</taxon>
        <taxon>Dothideomycetidae</taxon>
        <taxon>Capnodiales</taxon>
        <taxon>Capnodiaceae</taxon>
        <taxon>Polychaeton</taxon>
    </lineage>
</organism>
<feature type="compositionally biased region" description="Polar residues" evidence="1">
    <location>
        <begin position="51"/>
        <end position="65"/>
    </location>
</feature>
<accession>A0A9P4UN62</accession>
<feature type="compositionally biased region" description="Gly residues" evidence="1">
    <location>
        <begin position="788"/>
        <end position="806"/>
    </location>
</feature>
<gene>
    <name evidence="2" type="ORF">K431DRAFT_305523</name>
</gene>
<feature type="compositionally biased region" description="Low complexity" evidence="1">
    <location>
        <begin position="687"/>
        <end position="701"/>
    </location>
</feature>
<feature type="compositionally biased region" description="Polar residues" evidence="1">
    <location>
        <begin position="520"/>
        <end position="530"/>
    </location>
</feature>
<feature type="compositionally biased region" description="Polar residues" evidence="1">
    <location>
        <begin position="771"/>
        <end position="780"/>
    </location>
</feature>
<sequence>MAIRQYTREQLLHLRSSPLVEKPDNLPAIEQWIEYVYADKDSNEKLRIHHSTPQNGQQNPRQTGHQSRRVQREDGSTADAAPMGSFGAGAQRPSLLQTRGMGSKTGDDVTLGPPKTVFSSSRHTPRISDFGDKAAVTGPEGDDPDAPRSRFFSERANNRKSYGDREGREGRETWSSRRTLDEDEVKERGDKFGRRDKEQNGDRRVGYGDRQDRQDRQDRRWGRGEDGKTNGDRQGDWRNRDRRNDRDLPRDQNEREPEWMDEPARKQEEDLGLGMPRTQEDFQKWKEAMNRNKKPAIQDDERLEEAQPSIESQAPMKAFGSLKIEGVADKPFGGWTEQKREASGDSAPAPAKTLAGKGKSSRFASMFAHPPPKDEPSPPQPAEVAPQNLLSAFVNGSSDDKEGFQRILQMLGGNGSTAAPQPIPAESPVAQPKSPQAKSASSKKSRFTGFFDQSPKSPERLQSPPQTGFQPQFGKLNGDQPAQTPALLQQSSGPQNGSRDQRPPSGRPLEHLFDAPPSRGASTPDFNVQNLVAGHRASGPQGPPNKDSQFLLGLLQSKSSGPPTSSSRPTSGQTRPDSSFQLWMDQSHTPETIAPKPRMPPGPPGLFEDQLLKNAPHEPPQQQMLQPQQRQEAPQSQPQIGFMGVRPPVIGPSRNGPPPGFGNDESQPQPFYMQPQQQQLRRNFTEPPQQQPQLPQQIPQPNRRISGHPGGVLPPGMVPPGPQHQPQFPPDFPFLNSPPGMQPPPVGPQRNLHQPPPPGLPGVRHPPGFNSIPNIFQQPQHHPPPPGFGGAGGIGPGLTSPGGLGNAGPPPGFFPPPQQGGGPPLPPGYMPLRSPVGGGAGFDAPGLPPGSVQRR</sequence>
<feature type="compositionally biased region" description="Low complexity" evidence="1">
    <location>
        <begin position="667"/>
        <end position="679"/>
    </location>
</feature>